<feature type="region of interest" description="Disordered" evidence="4">
    <location>
        <begin position="487"/>
        <end position="517"/>
    </location>
</feature>
<feature type="signal peptide" evidence="5">
    <location>
        <begin position="1"/>
        <end position="41"/>
    </location>
</feature>
<dbReference type="AlphaFoldDB" id="A0A9X3SJC9"/>
<dbReference type="EMBL" id="JAPDDP010000099">
    <property type="protein sequence ID" value="MDA0185132.1"/>
    <property type="molecule type" value="Genomic_DNA"/>
</dbReference>
<dbReference type="NCBIfam" id="NF012200">
    <property type="entry name" value="choice_anch_D"/>
    <property type="match status" value="1"/>
</dbReference>
<dbReference type="RefSeq" id="WP_270029614.1">
    <property type="nucleotide sequence ID" value="NZ_JAPDDP010000099.1"/>
</dbReference>
<keyword evidence="3 5" id="KW-0732">Signal</keyword>
<evidence type="ECO:0000256" key="5">
    <source>
        <dbReference type="SAM" id="SignalP"/>
    </source>
</evidence>
<evidence type="ECO:0000259" key="6">
    <source>
        <dbReference type="Pfam" id="PF15780"/>
    </source>
</evidence>
<evidence type="ECO:0000313" key="7">
    <source>
        <dbReference type="EMBL" id="MDA0185132.1"/>
    </source>
</evidence>
<evidence type="ECO:0000256" key="1">
    <source>
        <dbReference type="ARBA" id="ARBA00004496"/>
    </source>
</evidence>
<evidence type="ECO:0000256" key="3">
    <source>
        <dbReference type="ARBA" id="ARBA00022729"/>
    </source>
</evidence>
<sequence>MARDRGLKLSRAPPIVLWVTARLTFAATAVLAALTASPASAAVPFTTSSISITKPMGIAAGDVDGDGSIDLVTANSTENKASVYLGSGAGVFTQAASSPLTLGGSAPSVAVGDLNHDGRADLVVPDYMTGAVTDTDQVEIFLSGPSGFTPAATLTAGMGTSDATIADLNADTHPDLAISNAADDTLSVFLGDGTGAFTVTPGSPYAVASRDLATGDFNGDGKTDIAAILTQQSTVKLLTGDGTGAFTVGSAVSVGNAYNGLAPTDYDGDGDLDIITSGGGMSGTIATLRNDGAGNLTLAGSVPRQTPSSIVAADFDNDGHPDVAVTQGLGGGKVVVLPGDGTGTFGPATEWATAASPFQLITTDVDGDHRPDLAVTSYGGNQVTVLRNGAVPAGAMTAATAFGDVTVGQSTTQTFTVSSTGTAALAVGTRSLTGTGFSVTGDTCSGKRVASGATCTVTVAFKPATYGAATATLTLPTDAATFTRTLTGDGKLVGDPPPPTPTPQPPATDDAKPAAPPVAEETCVSRRTVTITTPQRLRGGKATITMGKRVIRRVARAGAKVKVDMAGLPRGTVRVTLERGKAREVRNYKTCA</sequence>
<dbReference type="Gene3D" id="2.60.40.10">
    <property type="entry name" value="Immunoglobulins"/>
    <property type="match status" value="1"/>
</dbReference>
<gene>
    <name evidence="7" type="ORF">OJ997_32810</name>
</gene>
<dbReference type="PANTHER" id="PTHR46580:SF4">
    <property type="entry name" value="ATP_GTP-BINDING PROTEIN"/>
    <property type="match status" value="1"/>
</dbReference>
<dbReference type="InterPro" id="IPR013517">
    <property type="entry name" value="FG-GAP"/>
</dbReference>
<dbReference type="Pfam" id="PF15780">
    <property type="entry name" value="ASH"/>
    <property type="match status" value="1"/>
</dbReference>
<comment type="subcellular location">
    <subcellularLocation>
        <location evidence="1">Cytoplasm</location>
    </subcellularLocation>
</comment>
<evidence type="ECO:0000256" key="4">
    <source>
        <dbReference type="SAM" id="MobiDB-lite"/>
    </source>
</evidence>
<dbReference type="PANTHER" id="PTHR46580">
    <property type="entry name" value="SENSOR KINASE-RELATED"/>
    <property type="match status" value="1"/>
</dbReference>
<dbReference type="InterPro" id="IPR028994">
    <property type="entry name" value="Integrin_alpha_N"/>
</dbReference>
<feature type="domain" description="Abnormal spindle-like microcephaly-associated protein ASH" evidence="6">
    <location>
        <begin position="391"/>
        <end position="479"/>
    </location>
</feature>
<dbReference type="InterPro" id="IPR031549">
    <property type="entry name" value="ASH"/>
</dbReference>
<keyword evidence="8" id="KW-1185">Reference proteome</keyword>
<feature type="chain" id="PRO_5040770579" evidence="5">
    <location>
        <begin position="42"/>
        <end position="592"/>
    </location>
</feature>
<feature type="compositionally biased region" description="Pro residues" evidence="4">
    <location>
        <begin position="495"/>
        <end position="506"/>
    </location>
</feature>
<dbReference type="SUPFAM" id="SSF69318">
    <property type="entry name" value="Integrin alpha N-terminal domain"/>
    <property type="match status" value="2"/>
</dbReference>
<proteinExistence type="predicted"/>
<protein>
    <submittedName>
        <fullName evidence="7">FG-GAP-like repeat-containing protein</fullName>
    </submittedName>
</protein>
<dbReference type="Proteomes" id="UP001147653">
    <property type="component" value="Unassembled WGS sequence"/>
</dbReference>
<dbReference type="GO" id="GO:0005737">
    <property type="term" value="C:cytoplasm"/>
    <property type="evidence" value="ECO:0007669"/>
    <property type="project" value="UniProtKB-SubCell"/>
</dbReference>
<dbReference type="Pfam" id="PF13517">
    <property type="entry name" value="FG-GAP_3"/>
    <property type="match status" value="3"/>
</dbReference>
<dbReference type="InterPro" id="IPR013783">
    <property type="entry name" value="Ig-like_fold"/>
</dbReference>
<reference evidence="7" key="1">
    <citation type="submission" date="2022-10" db="EMBL/GenBank/DDBJ databases">
        <title>The WGS of Solirubrobacter phytolaccae KCTC 29190.</title>
        <authorList>
            <person name="Jiang Z."/>
        </authorList>
    </citation>
    <scope>NUCLEOTIDE SEQUENCE</scope>
    <source>
        <strain evidence="7">KCTC 29190</strain>
    </source>
</reference>
<accession>A0A9X3SJC9</accession>
<comment type="caution">
    <text evidence="7">The sequence shown here is derived from an EMBL/GenBank/DDBJ whole genome shotgun (WGS) entry which is preliminary data.</text>
</comment>
<organism evidence="7 8">
    <name type="scientific">Solirubrobacter phytolaccae</name>
    <dbReference type="NCBI Taxonomy" id="1404360"/>
    <lineage>
        <taxon>Bacteria</taxon>
        <taxon>Bacillati</taxon>
        <taxon>Actinomycetota</taxon>
        <taxon>Thermoleophilia</taxon>
        <taxon>Solirubrobacterales</taxon>
        <taxon>Solirubrobacteraceae</taxon>
        <taxon>Solirubrobacter</taxon>
    </lineage>
</organism>
<evidence type="ECO:0000313" key="8">
    <source>
        <dbReference type="Proteomes" id="UP001147653"/>
    </source>
</evidence>
<name>A0A9X3SJC9_9ACTN</name>
<dbReference type="Gene3D" id="2.130.10.130">
    <property type="entry name" value="Integrin alpha, N-terminal"/>
    <property type="match status" value="2"/>
</dbReference>
<evidence type="ECO:0000256" key="2">
    <source>
        <dbReference type="ARBA" id="ARBA00022490"/>
    </source>
</evidence>
<keyword evidence="2" id="KW-0963">Cytoplasm</keyword>
<dbReference type="GO" id="GO:0005975">
    <property type="term" value="P:carbohydrate metabolic process"/>
    <property type="evidence" value="ECO:0007669"/>
    <property type="project" value="UniProtKB-ARBA"/>
</dbReference>